<evidence type="ECO:0000256" key="3">
    <source>
        <dbReference type="ARBA" id="ARBA00022692"/>
    </source>
</evidence>
<protein>
    <submittedName>
        <fullName evidence="8">ABC transporter permease</fullName>
    </submittedName>
</protein>
<dbReference type="GO" id="GO:0031460">
    <property type="term" value="P:glycine betaine transport"/>
    <property type="evidence" value="ECO:0007669"/>
    <property type="project" value="TreeGrafter"/>
</dbReference>
<proteinExistence type="inferred from homology"/>
<dbReference type="CDD" id="cd06261">
    <property type="entry name" value="TM_PBP2"/>
    <property type="match status" value="1"/>
</dbReference>
<keyword evidence="5 6" id="KW-0472">Membrane</keyword>
<evidence type="ECO:0000256" key="4">
    <source>
        <dbReference type="ARBA" id="ARBA00022989"/>
    </source>
</evidence>
<feature type="transmembrane region" description="Helical" evidence="6">
    <location>
        <begin position="20"/>
        <end position="42"/>
    </location>
</feature>
<dbReference type="Proteomes" id="UP000072763">
    <property type="component" value="Unassembled WGS sequence"/>
</dbReference>
<dbReference type="SUPFAM" id="SSF161098">
    <property type="entry name" value="MetI-like"/>
    <property type="match status" value="1"/>
</dbReference>
<organism evidence="8 9">
    <name type="scientific">Curtobacterium oceanosedimentum</name>
    <dbReference type="NCBI Taxonomy" id="465820"/>
    <lineage>
        <taxon>Bacteria</taxon>
        <taxon>Bacillati</taxon>
        <taxon>Actinomycetota</taxon>
        <taxon>Actinomycetes</taxon>
        <taxon>Micrococcales</taxon>
        <taxon>Microbacteriaceae</taxon>
        <taxon>Curtobacterium</taxon>
    </lineage>
</organism>
<name>A0A147DRT9_9MICO</name>
<keyword evidence="2 6" id="KW-0813">Transport</keyword>
<dbReference type="GO" id="GO:0005886">
    <property type="term" value="C:plasma membrane"/>
    <property type="evidence" value="ECO:0007669"/>
    <property type="project" value="UniProtKB-SubCell"/>
</dbReference>
<dbReference type="PATRIC" id="fig|465820.4.peg.1358"/>
<dbReference type="EMBL" id="LDRC01000030">
    <property type="protein sequence ID" value="KTR52459.1"/>
    <property type="molecule type" value="Genomic_DNA"/>
</dbReference>
<evidence type="ECO:0000313" key="8">
    <source>
        <dbReference type="EMBL" id="KTR52459.1"/>
    </source>
</evidence>
<reference evidence="8 9" key="1">
    <citation type="journal article" date="2016" name="Front. Microbiol.">
        <title>Genomic Resource of Rice Seed Associated Bacteria.</title>
        <authorList>
            <person name="Midha S."/>
            <person name="Bansal K."/>
            <person name="Sharma S."/>
            <person name="Kumar N."/>
            <person name="Patil P.P."/>
            <person name="Chaudhry V."/>
            <person name="Patil P.B."/>
        </authorList>
    </citation>
    <scope>NUCLEOTIDE SEQUENCE [LARGE SCALE GENOMIC DNA]</scope>
    <source>
        <strain evidence="8 9">NS359</strain>
    </source>
</reference>
<evidence type="ECO:0000256" key="5">
    <source>
        <dbReference type="ARBA" id="ARBA00023136"/>
    </source>
</evidence>
<keyword evidence="3 6" id="KW-0812">Transmembrane</keyword>
<dbReference type="RefSeq" id="WP_058749446.1">
    <property type="nucleotide sequence ID" value="NZ_LDRC01000030.1"/>
</dbReference>
<gene>
    <name evidence="8" type="ORF">NS359_06415</name>
</gene>
<evidence type="ECO:0000313" key="9">
    <source>
        <dbReference type="Proteomes" id="UP000072763"/>
    </source>
</evidence>
<dbReference type="InterPro" id="IPR051204">
    <property type="entry name" value="ABC_transp_perm/SBD"/>
</dbReference>
<dbReference type="GO" id="GO:0055085">
    <property type="term" value="P:transmembrane transport"/>
    <property type="evidence" value="ECO:0007669"/>
    <property type="project" value="InterPro"/>
</dbReference>
<dbReference type="InterPro" id="IPR000515">
    <property type="entry name" value="MetI-like"/>
</dbReference>
<comment type="subcellular location">
    <subcellularLocation>
        <location evidence="6">Cell membrane</location>
        <topology evidence="6">Multi-pass membrane protein</topology>
    </subcellularLocation>
    <subcellularLocation>
        <location evidence="1">Membrane</location>
        <topology evidence="1">Multi-pass membrane protein</topology>
    </subcellularLocation>
</comment>
<comment type="caution">
    <text evidence="8">The sequence shown here is derived from an EMBL/GenBank/DDBJ whole genome shotgun (WGS) entry which is preliminary data.</text>
</comment>
<evidence type="ECO:0000259" key="7">
    <source>
        <dbReference type="PROSITE" id="PS50928"/>
    </source>
</evidence>
<dbReference type="Gene3D" id="1.10.3720.10">
    <property type="entry name" value="MetI-like"/>
    <property type="match status" value="1"/>
</dbReference>
<dbReference type="InterPro" id="IPR035906">
    <property type="entry name" value="MetI-like_sf"/>
</dbReference>
<dbReference type="PANTHER" id="PTHR30177:SF4">
    <property type="entry name" value="OSMOPROTECTANT IMPORT PERMEASE PROTEIN OSMW"/>
    <property type="match status" value="1"/>
</dbReference>
<dbReference type="OrthoDB" id="9801163at2"/>
<evidence type="ECO:0000256" key="2">
    <source>
        <dbReference type="ARBA" id="ARBA00022448"/>
    </source>
</evidence>
<dbReference type="Pfam" id="PF00528">
    <property type="entry name" value="BPD_transp_1"/>
    <property type="match status" value="1"/>
</dbReference>
<dbReference type="PANTHER" id="PTHR30177">
    <property type="entry name" value="GLYCINE BETAINE/L-PROLINE TRANSPORT SYSTEM PERMEASE PROTEIN PROW"/>
    <property type="match status" value="1"/>
</dbReference>
<sequence>MFQYVVERWDQIWFSSWQHLSLVVQCTVLATLIAVVLAALVYRSPQLTSIANGVSAVGLTLPSFAVIGLLIVPLGFGVVPSVVTVVFFATLPILRNAVVGLAEIPPTVVESARGIGMSRMRTLLQVELPMAWPIILSGVRVSAQMVMGIAAIAAYALGPGLGGFIFSGLSRLGGANALNSVVVGVVGVVLLAFVLDLLLIGLGRLTTPRGIRVQH</sequence>
<evidence type="ECO:0000256" key="6">
    <source>
        <dbReference type="RuleBase" id="RU363032"/>
    </source>
</evidence>
<comment type="similarity">
    <text evidence="6">Belongs to the binding-protein-dependent transport system permease family.</text>
</comment>
<dbReference type="PROSITE" id="PS50928">
    <property type="entry name" value="ABC_TM1"/>
    <property type="match status" value="1"/>
</dbReference>
<dbReference type="AlphaFoldDB" id="A0A147DRT9"/>
<feature type="domain" description="ABC transmembrane type-1" evidence="7">
    <location>
        <begin position="16"/>
        <end position="199"/>
    </location>
</feature>
<feature type="transmembrane region" description="Helical" evidence="6">
    <location>
        <begin position="177"/>
        <end position="202"/>
    </location>
</feature>
<keyword evidence="4 6" id="KW-1133">Transmembrane helix</keyword>
<evidence type="ECO:0000256" key="1">
    <source>
        <dbReference type="ARBA" id="ARBA00004141"/>
    </source>
</evidence>
<accession>A0A147DRT9</accession>
<dbReference type="STRING" id="465820.NS263_12205"/>